<evidence type="ECO:0000313" key="5">
    <source>
        <dbReference type="EMBL" id="CAI9087039.1"/>
    </source>
</evidence>
<dbReference type="PANTHER" id="PTHR36069:SF1">
    <property type="entry name" value="EXPRESSED PROTEIN"/>
    <property type="match status" value="1"/>
</dbReference>
<reference evidence="5" key="1">
    <citation type="submission" date="2023-03" db="EMBL/GenBank/DDBJ databases">
        <authorList>
            <person name="Julca I."/>
        </authorList>
    </citation>
    <scope>NUCLEOTIDE SEQUENCE</scope>
</reference>
<evidence type="ECO:0000256" key="2">
    <source>
        <dbReference type="SAM" id="MobiDB-lite"/>
    </source>
</evidence>
<dbReference type="PANTHER" id="PTHR36069">
    <property type="entry name" value="EXPRESSED PROTEIN-RELATED"/>
    <property type="match status" value="1"/>
</dbReference>
<keyword evidence="3" id="KW-1133">Transmembrane helix</keyword>
<keyword evidence="3" id="KW-0812">Transmembrane</keyword>
<comment type="caution">
    <text evidence="5">The sequence shown here is derived from an EMBL/GenBank/DDBJ whole genome shotgun (WGS) entry which is preliminary data.</text>
</comment>
<dbReference type="SUPFAM" id="SSF82153">
    <property type="entry name" value="FAS1 domain"/>
    <property type="match status" value="1"/>
</dbReference>
<dbReference type="EMBL" id="CATKSE010000001">
    <property type="protein sequence ID" value="CAI9087039.1"/>
    <property type="molecule type" value="Genomic_DNA"/>
</dbReference>
<accession>A0AAV1BX50</accession>
<name>A0AAV1BX50_OLDCO</name>
<dbReference type="InterPro" id="IPR036378">
    <property type="entry name" value="FAS1_dom_sf"/>
</dbReference>
<protein>
    <submittedName>
        <fullName evidence="5">OLC1v1021003C1</fullName>
    </submittedName>
</protein>
<proteinExistence type="inferred from homology"/>
<evidence type="ECO:0000256" key="3">
    <source>
        <dbReference type="SAM" id="Phobius"/>
    </source>
</evidence>
<feature type="compositionally biased region" description="Pro residues" evidence="2">
    <location>
        <begin position="162"/>
        <end position="175"/>
    </location>
</feature>
<feature type="compositionally biased region" description="Low complexity" evidence="2">
    <location>
        <begin position="146"/>
        <end position="161"/>
    </location>
</feature>
<sequence>MQRANYFAYVMLIHMGPPDLFGGGNVTFLMPNDKTLAASNDSISSGVVSDFLQRHSIPSALMFEDMEHIPSGSILPTSKPGLILRVNHKGSGRRSLYLNNVRIISPNICSSQGASIRCHGIDGVIQPEFLPTDQDGGGTTTPPPDQCSNQNDNDNNSTKSRPTPPPAAAASPPPESHNNSESAPPAGTASGAACSGYDRHQLVILLLPLACCCFFFFWV</sequence>
<evidence type="ECO:0000256" key="1">
    <source>
        <dbReference type="ARBA" id="ARBA00007843"/>
    </source>
</evidence>
<dbReference type="InterPro" id="IPR053339">
    <property type="entry name" value="FAS1_domain_protein"/>
</dbReference>
<keyword evidence="3" id="KW-0472">Membrane</keyword>
<dbReference type="PROSITE" id="PS50213">
    <property type="entry name" value="FAS1"/>
    <property type="match status" value="1"/>
</dbReference>
<comment type="similarity">
    <text evidence="1">Belongs to the fasciclin-like AGP family.</text>
</comment>
<dbReference type="Proteomes" id="UP001161247">
    <property type="component" value="Unassembled WGS sequence"/>
</dbReference>
<evidence type="ECO:0000259" key="4">
    <source>
        <dbReference type="PROSITE" id="PS50213"/>
    </source>
</evidence>
<keyword evidence="6" id="KW-1185">Reference proteome</keyword>
<dbReference type="AlphaFoldDB" id="A0AAV1BX50"/>
<dbReference type="SMART" id="SM00554">
    <property type="entry name" value="FAS1"/>
    <property type="match status" value="1"/>
</dbReference>
<feature type="region of interest" description="Disordered" evidence="2">
    <location>
        <begin position="127"/>
        <end position="191"/>
    </location>
</feature>
<gene>
    <name evidence="5" type="ORF">OLC1_LOCUS24979</name>
</gene>
<feature type="transmembrane region" description="Helical" evidence="3">
    <location>
        <begin position="202"/>
        <end position="218"/>
    </location>
</feature>
<dbReference type="Gene3D" id="2.30.180.10">
    <property type="entry name" value="FAS1 domain"/>
    <property type="match status" value="1"/>
</dbReference>
<evidence type="ECO:0000313" key="6">
    <source>
        <dbReference type="Proteomes" id="UP001161247"/>
    </source>
</evidence>
<organism evidence="5 6">
    <name type="scientific">Oldenlandia corymbosa var. corymbosa</name>
    <dbReference type="NCBI Taxonomy" id="529605"/>
    <lineage>
        <taxon>Eukaryota</taxon>
        <taxon>Viridiplantae</taxon>
        <taxon>Streptophyta</taxon>
        <taxon>Embryophyta</taxon>
        <taxon>Tracheophyta</taxon>
        <taxon>Spermatophyta</taxon>
        <taxon>Magnoliopsida</taxon>
        <taxon>eudicotyledons</taxon>
        <taxon>Gunneridae</taxon>
        <taxon>Pentapetalae</taxon>
        <taxon>asterids</taxon>
        <taxon>lamiids</taxon>
        <taxon>Gentianales</taxon>
        <taxon>Rubiaceae</taxon>
        <taxon>Rubioideae</taxon>
        <taxon>Spermacoceae</taxon>
        <taxon>Hedyotis-Oldenlandia complex</taxon>
        <taxon>Oldenlandia</taxon>
    </lineage>
</organism>
<dbReference type="Pfam" id="PF02469">
    <property type="entry name" value="Fasciclin"/>
    <property type="match status" value="1"/>
</dbReference>
<feature type="domain" description="FAS1" evidence="4">
    <location>
        <begin position="1"/>
        <end position="122"/>
    </location>
</feature>
<feature type="compositionally biased region" description="Low complexity" evidence="2">
    <location>
        <begin position="176"/>
        <end position="191"/>
    </location>
</feature>
<dbReference type="InterPro" id="IPR000782">
    <property type="entry name" value="FAS1_domain"/>
</dbReference>